<evidence type="ECO:0000256" key="6">
    <source>
        <dbReference type="SAM" id="Phobius"/>
    </source>
</evidence>
<dbReference type="Proteomes" id="UP001275084">
    <property type="component" value="Unassembled WGS sequence"/>
</dbReference>
<evidence type="ECO:0000256" key="4">
    <source>
        <dbReference type="ARBA" id="ARBA00023136"/>
    </source>
</evidence>
<keyword evidence="3 6" id="KW-1133">Transmembrane helix</keyword>
<evidence type="ECO:0000256" key="5">
    <source>
        <dbReference type="SAM" id="MobiDB-lite"/>
    </source>
</evidence>
<feature type="compositionally biased region" description="Basic and acidic residues" evidence="5">
    <location>
        <begin position="14"/>
        <end position="26"/>
    </location>
</feature>
<evidence type="ECO:0000256" key="3">
    <source>
        <dbReference type="ARBA" id="ARBA00022989"/>
    </source>
</evidence>
<keyword evidence="4 6" id="KW-0472">Membrane</keyword>
<feature type="transmembrane region" description="Helical" evidence="6">
    <location>
        <begin position="337"/>
        <end position="360"/>
    </location>
</feature>
<dbReference type="SUPFAM" id="SSF103473">
    <property type="entry name" value="MFS general substrate transporter"/>
    <property type="match status" value="1"/>
</dbReference>
<feature type="region of interest" description="Disordered" evidence="5">
    <location>
        <begin position="1"/>
        <end position="26"/>
    </location>
</feature>
<feature type="transmembrane region" description="Helical" evidence="6">
    <location>
        <begin position="463"/>
        <end position="484"/>
    </location>
</feature>
<gene>
    <name evidence="7" type="ORF">B0T25DRAFT_136588</name>
</gene>
<proteinExistence type="predicted"/>
<comment type="subcellular location">
    <subcellularLocation>
        <location evidence="1">Membrane</location>
        <topology evidence="1">Multi-pass membrane protein</topology>
    </subcellularLocation>
</comment>
<dbReference type="GO" id="GO:0022857">
    <property type="term" value="F:transmembrane transporter activity"/>
    <property type="evidence" value="ECO:0007669"/>
    <property type="project" value="TreeGrafter"/>
</dbReference>
<dbReference type="EMBL" id="JAUIQD010000003">
    <property type="protein sequence ID" value="KAK3356534.1"/>
    <property type="molecule type" value="Genomic_DNA"/>
</dbReference>
<feature type="transmembrane region" description="Helical" evidence="6">
    <location>
        <begin position="157"/>
        <end position="179"/>
    </location>
</feature>
<evidence type="ECO:0000313" key="7">
    <source>
        <dbReference type="EMBL" id="KAK3356534.1"/>
    </source>
</evidence>
<dbReference type="InterPro" id="IPR036259">
    <property type="entry name" value="MFS_trans_sf"/>
</dbReference>
<feature type="transmembrane region" description="Helical" evidence="6">
    <location>
        <begin position="392"/>
        <end position="414"/>
    </location>
</feature>
<keyword evidence="2 6" id="KW-0812">Transmembrane</keyword>
<feature type="transmembrane region" description="Helical" evidence="6">
    <location>
        <begin position="490"/>
        <end position="511"/>
    </location>
</feature>
<feature type="transmembrane region" description="Helical" evidence="6">
    <location>
        <begin position="129"/>
        <end position="151"/>
    </location>
</feature>
<dbReference type="GO" id="GO:0016020">
    <property type="term" value="C:membrane"/>
    <property type="evidence" value="ECO:0007669"/>
    <property type="project" value="UniProtKB-SubCell"/>
</dbReference>
<evidence type="ECO:0008006" key="9">
    <source>
        <dbReference type="Google" id="ProtNLM"/>
    </source>
</evidence>
<protein>
    <recommendedName>
        <fullName evidence="9">Major facilitator superfamily transporter</fullName>
    </recommendedName>
</protein>
<organism evidence="7 8">
    <name type="scientific">Lasiosphaeria hispida</name>
    <dbReference type="NCBI Taxonomy" id="260671"/>
    <lineage>
        <taxon>Eukaryota</taxon>
        <taxon>Fungi</taxon>
        <taxon>Dikarya</taxon>
        <taxon>Ascomycota</taxon>
        <taxon>Pezizomycotina</taxon>
        <taxon>Sordariomycetes</taxon>
        <taxon>Sordariomycetidae</taxon>
        <taxon>Sordariales</taxon>
        <taxon>Lasiosphaeriaceae</taxon>
        <taxon>Lasiosphaeria</taxon>
    </lineage>
</organism>
<feature type="transmembrane region" description="Helical" evidence="6">
    <location>
        <begin position="224"/>
        <end position="245"/>
    </location>
</feature>
<dbReference type="AlphaFoldDB" id="A0AAJ0MFA3"/>
<sequence>MTDDEEPRASAGLDGERDGHYRRNQLEPKSPQAIRATLALVALVNLSWSLYQLPLIRIVESRLCHDYYAVNDPSVIPPYARVPEALCKIDPVQEALGRIQRVMETSWVAGDFIMTIPLVSLAEFYGRRYVLWLNLVPRALLLAWTLTVGYFGQGLPVSALMMGPFLSLLGGDCVFNSIVYSLVSGLADDHIVRATFFGFMNAVSSISASQLGPALASGTMSISLWLPLWIGIVLLLIALPIISLLPSGLASHLNLASADVDDATHLLSPIIRTSTSKRELTTMVAKRFRAILGTLTTPSRNFNILLLCFFCTSLASSDTKLLPQYISTRYHWAIASVGYLLSCKAVLNFLVLTFIIPVLLRLREPLTSTGASSMQMQKQDTADRAHIHHAHICIALSVLGAIAIALSPTIWLLVPSLLLYGLGIALPMFTYSLLSSPSLALGGSNLSASEDWRSETQVFSIVMLTRAVGTLLGAVLMPTLWIVAIRLKGAAFGLPYIASAVCYGLGGIMLAKMKMAASHIP</sequence>
<accession>A0AAJ0MFA3</accession>
<feature type="transmembrane region" description="Helical" evidence="6">
    <location>
        <begin position="191"/>
        <end position="212"/>
    </location>
</feature>
<reference evidence="7" key="1">
    <citation type="journal article" date="2023" name="Mol. Phylogenet. Evol.">
        <title>Genome-scale phylogeny and comparative genomics of the fungal order Sordariales.</title>
        <authorList>
            <person name="Hensen N."/>
            <person name="Bonometti L."/>
            <person name="Westerberg I."/>
            <person name="Brannstrom I.O."/>
            <person name="Guillou S."/>
            <person name="Cros-Aarteil S."/>
            <person name="Calhoun S."/>
            <person name="Haridas S."/>
            <person name="Kuo A."/>
            <person name="Mondo S."/>
            <person name="Pangilinan J."/>
            <person name="Riley R."/>
            <person name="LaButti K."/>
            <person name="Andreopoulos B."/>
            <person name="Lipzen A."/>
            <person name="Chen C."/>
            <person name="Yan M."/>
            <person name="Daum C."/>
            <person name="Ng V."/>
            <person name="Clum A."/>
            <person name="Steindorff A."/>
            <person name="Ohm R.A."/>
            <person name="Martin F."/>
            <person name="Silar P."/>
            <person name="Natvig D.O."/>
            <person name="Lalanne C."/>
            <person name="Gautier V."/>
            <person name="Ament-Velasquez S.L."/>
            <person name="Kruys A."/>
            <person name="Hutchinson M.I."/>
            <person name="Powell A.J."/>
            <person name="Barry K."/>
            <person name="Miller A.N."/>
            <person name="Grigoriev I.V."/>
            <person name="Debuchy R."/>
            <person name="Gladieux P."/>
            <person name="Hiltunen Thoren M."/>
            <person name="Johannesson H."/>
        </authorList>
    </citation>
    <scope>NUCLEOTIDE SEQUENCE</scope>
    <source>
        <strain evidence="7">CBS 955.72</strain>
    </source>
</reference>
<feature type="transmembrane region" description="Helical" evidence="6">
    <location>
        <begin position="420"/>
        <end position="442"/>
    </location>
</feature>
<evidence type="ECO:0000313" key="8">
    <source>
        <dbReference type="Proteomes" id="UP001275084"/>
    </source>
</evidence>
<reference evidence="7" key="2">
    <citation type="submission" date="2023-06" db="EMBL/GenBank/DDBJ databases">
        <authorList>
            <consortium name="Lawrence Berkeley National Laboratory"/>
            <person name="Haridas S."/>
            <person name="Hensen N."/>
            <person name="Bonometti L."/>
            <person name="Westerberg I."/>
            <person name="Brannstrom I.O."/>
            <person name="Guillou S."/>
            <person name="Cros-Aarteil S."/>
            <person name="Calhoun S."/>
            <person name="Kuo A."/>
            <person name="Mondo S."/>
            <person name="Pangilinan J."/>
            <person name="Riley R."/>
            <person name="Labutti K."/>
            <person name="Andreopoulos B."/>
            <person name="Lipzen A."/>
            <person name="Chen C."/>
            <person name="Yanf M."/>
            <person name="Daum C."/>
            <person name="Ng V."/>
            <person name="Clum A."/>
            <person name="Steindorff A."/>
            <person name="Ohm R."/>
            <person name="Martin F."/>
            <person name="Silar P."/>
            <person name="Natvig D."/>
            <person name="Lalanne C."/>
            <person name="Gautier V."/>
            <person name="Ament-Velasquez S.L."/>
            <person name="Kruys A."/>
            <person name="Hutchinson M.I."/>
            <person name="Powell A.J."/>
            <person name="Barry K."/>
            <person name="Miller A.N."/>
            <person name="Grigoriev I.V."/>
            <person name="Debuchy R."/>
            <person name="Gladieux P."/>
            <person name="Thoren M.H."/>
            <person name="Johannesson H."/>
        </authorList>
    </citation>
    <scope>NUCLEOTIDE SEQUENCE</scope>
    <source>
        <strain evidence="7">CBS 955.72</strain>
    </source>
</reference>
<evidence type="ECO:0000256" key="2">
    <source>
        <dbReference type="ARBA" id="ARBA00022692"/>
    </source>
</evidence>
<comment type="caution">
    <text evidence="7">The sequence shown here is derived from an EMBL/GenBank/DDBJ whole genome shotgun (WGS) entry which is preliminary data.</text>
</comment>
<name>A0AAJ0MFA3_9PEZI</name>
<keyword evidence="8" id="KW-1185">Reference proteome</keyword>
<dbReference type="CDD" id="cd06174">
    <property type="entry name" value="MFS"/>
    <property type="match status" value="1"/>
</dbReference>
<dbReference type="PANTHER" id="PTHR23507">
    <property type="entry name" value="ZGC:174356"/>
    <property type="match status" value="1"/>
</dbReference>
<dbReference type="PANTHER" id="PTHR23507:SF8">
    <property type="entry name" value="MFS GENERAL SUBSTRATE TRANSPORTER"/>
    <property type="match status" value="1"/>
</dbReference>
<evidence type="ECO:0000256" key="1">
    <source>
        <dbReference type="ARBA" id="ARBA00004141"/>
    </source>
</evidence>
<dbReference type="Gene3D" id="1.20.1250.20">
    <property type="entry name" value="MFS general substrate transporter like domains"/>
    <property type="match status" value="1"/>
</dbReference>